<feature type="region of interest" description="Disordered" evidence="1">
    <location>
        <begin position="419"/>
        <end position="539"/>
    </location>
</feature>
<proteinExistence type="predicted"/>
<reference evidence="5" key="1">
    <citation type="submission" date="2010-05" db="EMBL/GenBank/DDBJ databases">
        <title>The genome sequence of Magnaporthe poae strain ATCC 64411.</title>
        <authorList>
            <person name="Ma L.-J."/>
            <person name="Dead R."/>
            <person name="Young S."/>
            <person name="Zeng Q."/>
            <person name="Koehrsen M."/>
            <person name="Alvarado L."/>
            <person name="Berlin A."/>
            <person name="Chapman S.B."/>
            <person name="Chen Z."/>
            <person name="Freedman E."/>
            <person name="Gellesch M."/>
            <person name="Goldberg J."/>
            <person name="Griggs A."/>
            <person name="Gujja S."/>
            <person name="Heilman E.R."/>
            <person name="Heiman D."/>
            <person name="Hepburn T."/>
            <person name="Howarth C."/>
            <person name="Jen D."/>
            <person name="Larson L."/>
            <person name="Mehta T."/>
            <person name="Neiman D."/>
            <person name="Pearson M."/>
            <person name="Roberts A."/>
            <person name="Saif S."/>
            <person name="Shea T."/>
            <person name="Shenoy N."/>
            <person name="Sisk P."/>
            <person name="Stolte C."/>
            <person name="Sykes S."/>
            <person name="Walk T."/>
            <person name="White J."/>
            <person name="Yandava C."/>
            <person name="Haas B."/>
            <person name="Nusbaum C."/>
            <person name="Birren B."/>
        </authorList>
    </citation>
    <scope>NUCLEOTIDE SEQUENCE [LARGE SCALE GENOMIC DNA]</scope>
    <source>
        <strain evidence="5">ATCC 64411 / 73-15</strain>
    </source>
</reference>
<organism evidence="4 5">
    <name type="scientific">Magnaporthiopsis poae (strain ATCC 64411 / 73-15)</name>
    <name type="common">Kentucky bluegrass fungus</name>
    <name type="synonym">Magnaporthe poae</name>
    <dbReference type="NCBI Taxonomy" id="644358"/>
    <lineage>
        <taxon>Eukaryota</taxon>
        <taxon>Fungi</taxon>
        <taxon>Dikarya</taxon>
        <taxon>Ascomycota</taxon>
        <taxon>Pezizomycotina</taxon>
        <taxon>Sordariomycetes</taxon>
        <taxon>Sordariomycetidae</taxon>
        <taxon>Magnaporthales</taxon>
        <taxon>Magnaporthaceae</taxon>
        <taxon>Magnaporthiopsis</taxon>
    </lineage>
</organism>
<dbReference type="OMA" id="EGKHRAR"/>
<dbReference type="EMBL" id="ADBL01002704">
    <property type="status" value="NOT_ANNOTATED_CDS"/>
    <property type="molecule type" value="Genomic_DNA"/>
</dbReference>
<evidence type="ECO:0000259" key="2">
    <source>
        <dbReference type="Pfam" id="PF25545"/>
    </source>
</evidence>
<evidence type="ECO:0000256" key="1">
    <source>
        <dbReference type="SAM" id="MobiDB-lite"/>
    </source>
</evidence>
<gene>
    <name evidence="3" type="ORF">MAPG_10979</name>
</gene>
<evidence type="ECO:0000313" key="4">
    <source>
        <dbReference type="EnsemblFungi" id="MAPG_10979T0"/>
    </source>
</evidence>
<reference evidence="4" key="5">
    <citation type="submission" date="2015-06" db="UniProtKB">
        <authorList>
            <consortium name="EnsemblFungi"/>
        </authorList>
    </citation>
    <scope>IDENTIFICATION</scope>
    <source>
        <strain evidence="4">ATCC 64411</strain>
    </source>
</reference>
<feature type="compositionally biased region" description="Polar residues" evidence="1">
    <location>
        <begin position="506"/>
        <end position="515"/>
    </location>
</feature>
<dbReference type="EMBL" id="GL876978">
    <property type="protein sequence ID" value="KLU92032.1"/>
    <property type="molecule type" value="Genomic_DNA"/>
</dbReference>
<evidence type="ECO:0000313" key="3">
    <source>
        <dbReference type="EMBL" id="KLU92032.1"/>
    </source>
</evidence>
<dbReference type="eggNOG" id="ENOG502SJYB">
    <property type="taxonomic scope" value="Eukaryota"/>
</dbReference>
<evidence type="ECO:0000313" key="5">
    <source>
        <dbReference type="Proteomes" id="UP000011715"/>
    </source>
</evidence>
<dbReference type="OrthoDB" id="5336565at2759"/>
<sequence>MSSSSHPQSALMASHSDTAERGKTTPSPGPASKGKLQDDRDPDDYLITWRYPPEFWDRLSEIPLVEDALEELDRRNRSSTSPSFPPRPTHPTWALSPQSVRAKIARFARHGGPDLTDLRGYRGPSNKAMSPSSRRRAAQRIDPSSSAPSPVRDPKSITPYHAACEQHFVDHDIHPRWSSQAPNLGELNSALRVPRPSLSSFSDRAFSVFAEADAQVKDEEDVKAHVLPTIMGATDQPSSINTLFGKLAPLTDGSLAGAKPDVYYGSLPKTLDRAVRDELSGHIVPSTMQDKPLAPNLFVEVKGPNGSNAVLQRQARYAGAIGARGMHTLRNYGKDEPVYDRTPYTFSSTYQAEAGHLRLYAHHVTEPAASGGRPEYHATLAGSYLLTESREAFVEGVTAFRNARDLAKQYREDFIRAANERARGEPGEENREEAMAVDDGGAPSPDQLVNVREEEPGPRPRPQQSFVGGVDAHTPSQDTQNGPRHRANTPAARSHGSRPKRRSRGLASSTSSRTPHCSGGGSQTQAGTPRLRGRKRIFT</sequence>
<feature type="region of interest" description="Disordered" evidence="1">
    <location>
        <begin position="73"/>
        <end position="98"/>
    </location>
</feature>
<feature type="region of interest" description="Disordered" evidence="1">
    <location>
        <begin position="111"/>
        <end position="155"/>
    </location>
</feature>
<reference evidence="3" key="3">
    <citation type="submission" date="2011-03" db="EMBL/GenBank/DDBJ databases">
        <title>Annotation of Magnaporthe poae ATCC 64411.</title>
        <authorList>
            <person name="Ma L.-J."/>
            <person name="Dead R."/>
            <person name="Young S.K."/>
            <person name="Zeng Q."/>
            <person name="Gargeya S."/>
            <person name="Fitzgerald M."/>
            <person name="Haas B."/>
            <person name="Abouelleil A."/>
            <person name="Alvarado L."/>
            <person name="Arachchi H.M."/>
            <person name="Berlin A."/>
            <person name="Brown A."/>
            <person name="Chapman S.B."/>
            <person name="Chen Z."/>
            <person name="Dunbar C."/>
            <person name="Freedman E."/>
            <person name="Gearin G."/>
            <person name="Gellesch M."/>
            <person name="Goldberg J."/>
            <person name="Griggs A."/>
            <person name="Gujja S."/>
            <person name="Heiman D."/>
            <person name="Howarth C."/>
            <person name="Larson L."/>
            <person name="Lui A."/>
            <person name="MacDonald P.J.P."/>
            <person name="Mehta T."/>
            <person name="Montmayeur A."/>
            <person name="Murphy C."/>
            <person name="Neiman D."/>
            <person name="Pearson M."/>
            <person name="Priest M."/>
            <person name="Roberts A."/>
            <person name="Saif S."/>
            <person name="Shea T."/>
            <person name="Shenoy N."/>
            <person name="Sisk P."/>
            <person name="Stolte C."/>
            <person name="Sykes S."/>
            <person name="Yandava C."/>
            <person name="Wortman J."/>
            <person name="Nusbaum C."/>
            <person name="Birren B."/>
        </authorList>
    </citation>
    <scope>NUCLEOTIDE SEQUENCE</scope>
    <source>
        <strain evidence="3">ATCC 64411</strain>
    </source>
</reference>
<reference evidence="4" key="4">
    <citation type="journal article" date="2015" name="G3 (Bethesda)">
        <title>Genome sequences of three phytopathogenic species of the Magnaporthaceae family of fungi.</title>
        <authorList>
            <person name="Okagaki L.H."/>
            <person name="Nunes C.C."/>
            <person name="Sailsbery J."/>
            <person name="Clay B."/>
            <person name="Brown D."/>
            <person name="John T."/>
            <person name="Oh Y."/>
            <person name="Young N."/>
            <person name="Fitzgerald M."/>
            <person name="Haas B.J."/>
            <person name="Zeng Q."/>
            <person name="Young S."/>
            <person name="Adiconis X."/>
            <person name="Fan L."/>
            <person name="Levin J.Z."/>
            <person name="Mitchell T.K."/>
            <person name="Okubara P.A."/>
            <person name="Farman M.L."/>
            <person name="Kohn L.M."/>
            <person name="Birren B."/>
            <person name="Ma L.-J."/>
            <person name="Dean R.A."/>
        </authorList>
    </citation>
    <scope>NUCLEOTIDE SEQUENCE</scope>
    <source>
        <strain evidence="4">ATCC 64411 / 73-15</strain>
    </source>
</reference>
<dbReference type="EnsemblFungi" id="MAPG_10979T0">
    <property type="protein sequence ID" value="MAPG_10979T0"/>
    <property type="gene ID" value="MAPG_10979"/>
</dbReference>
<dbReference type="Pfam" id="PF25545">
    <property type="entry name" value="DUF7924"/>
    <property type="match status" value="1"/>
</dbReference>
<feature type="domain" description="DUF7924" evidence="2">
    <location>
        <begin position="256"/>
        <end position="402"/>
    </location>
</feature>
<dbReference type="AlphaFoldDB" id="A0A0C4EE15"/>
<dbReference type="Proteomes" id="UP000011715">
    <property type="component" value="Unassembled WGS sequence"/>
</dbReference>
<accession>A0A0C4EE15</accession>
<keyword evidence="5" id="KW-1185">Reference proteome</keyword>
<name>A0A0C4EE15_MAGP6</name>
<feature type="compositionally biased region" description="Basic residues" evidence="1">
    <location>
        <begin position="495"/>
        <end position="504"/>
    </location>
</feature>
<dbReference type="VEuPathDB" id="FungiDB:MAPG_10979"/>
<feature type="compositionally biased region" description="Basic and acidic residues" evidence="1">
    <location>
        <begin position="419"/>
        <end position="434"/>
    </location>
</feature>
<dbReference type="STRING" id="644358.A0A0C4EE15"/>
<protein>
    <recommendedName>
        <fullName evidence="2">DUF7924 domain-containing protein</fullName>
    </recommendedName>
</protein>
<feature type="region of interest" description="Disordered" evidence="1">
    <location>
        <begin position="1"/>
        <end position="44"/>
    </location>
</feature>
<dbReference type="InterPro" id="IPR057684">
    <property type="entry name" value="DUF7924"/>
</dbReference>
<reference evidence="3" key="2">
    <citation type="submission" date="2010-05" db="EMBL/GenBank/DDBJ databases">
        <title>The Genome Sequence of Magnaporthe poae strain ATCC 64411.</title>
        <authorList>
            <consortium name="The Broad Institute Genome Sequencing Platform"/>
            <consortium name="Broad Institute Genome Sequencing Center for Infectious Disease"/>
            <person name="Ma L.-J."/>
            <person name="Dead R."/>
            <person name="Young S."/>
            <person name="Zeng Q."/>
            <person name="Koehrsen M."/>
            <person name="Alvarado L."/>
            <person name="Berlin A."/>
            <person name="Chapman S.B."/>
            <person name="Chen Z."/>
            <person name="Freedman E."/>
            <person name="Gellesch M."/>
            <person name="Goldberg J."/>
            <person name="Griggs A."/>
            <person name="Gujja S."/>
            <person name="Heilman E.R."/>
            <person name="Heiman D."/>
            <person name="Hepburn T."/>
            <person name="Howarth C."/>
            <person name="Jen D."/>
            <person name="Larson L."/>
            <person name="Mehta T."/>
            <person name="Neiman D."/>
            <person name="Pearson M."/>
            <person name="Roberts A."/>
            <person name="Saif S."/>
            <person name="Shea T."/>
            <person name="Shenoy N."/>
            <person name="Sisk P."/>
            <person name="Stolte C."/>
            <person name="Sykes S."/>
            <person name="Walk T."/>
            <person name="White J."/>
            <person name="Yandava C."/>
            <person name="Haas B."/>
            <person name="Nusbaum C."/>
            <person name="Birren B."/>
        </authorList>
    </citation>
    <scope>NUCLEOTIDE SEQUENCE</scope>
    <source>
        <strain evidence="3">ATCC 64411</strain>
    </source>
</reference>